<dbReference type="Proteomes" id="UP000478052">
    <property type="component" value="Unassembled WGS sequence"/>
</dbReference>
<gene>
    <name evidence="4" type="ORF">FWK35_00022236</name>
</gene>
<reference evidence="4 5" key="1">
    <citation type="submission" date="2019-08" db="EMBL/GenBank/DDBJ databases">
        <title>Whole genome of Aphis craccivora.</title>
        <authorList>
            <person name="Voronova N.V."/>
            <person name="Shulinski R.S."/>
            <person name="Bandarenka Y.V."/>
            <person name="Zhorov D.G."/>
            <person name="Warner D."/>
        </authorList>
    </citation>
    <scope>NUCLEOTIDE SEQUENCE [LARGE SCALE GENOMIC DNA]</scope>
    <source>
        <strain evidence="4">180601</strain>
        <tissue evidence="4">Whole Body</tissue>
    </source>
</reference>
<dbReference type="Pfam" id="PF21788">
    <property type="entry name" value="TNP-like_GBD"/>
    <property type="match status" value="1"/>
</dbReference>
<dbReference type="OrthoDB" id="6631169at2759"/>
<evidence type="ECO:0000313" key="5">
    <source>
        <dbReference type="Proteomes" id="UP000478052"/>
    </source>
</evidence>
<evidence type="ECO:0008006" key="6">
    <source>
        <dbReference type="Google" id="ProtNLM"/>
    </source>
</evidence>
<sequence length="553" mass="63670">MMRIHKMLMTIPTSAVSKKKLFPTKENNQDDKDTPRKIKLKSIIKRQQGLLKNKRSSLFILSGVSTIKRWIGSSKFLPGYNSNLFNQIKLKTETLTANEKYCIVAFDEMKIKTVLEYSKPLDLVEGFEDLGHLGRTNKPASQALVFMARGLYSNWKLPVAYFFYTVEKLLEVGLRVKAVVCDQSTNNQAAYKDLGINNFLTGDFLFNDKLVSFKDIIKTYTIDKNSNTSKSFTKLTDSHINPGPFQKINCKLAFQIFSNSVAATIHTCVAIEELKSNTAKDTAIFVKHMNDLLDTLNTKEWNLNLQKITNKGITRPPCFNGMVWTLIAIINLYEDQKEFGFEYLMTARLNKDFLASTFSVYRQRGGYNRNPTSRTFRTTFRINSKINLIKPSSSSNYEADNDKNILTDFSTSILETTNNLNSDSDSDNNTSSLSLNCSYLTSTTDFKTNNLNKFTLEDCSNTYFAGYLGFKFINKINCGLCKYIFLKKDQYFESNSKLLIQFKSYEYKDFLPTKLMLPTDEFVNFVKLSQQIYKKTKEKNPQKKIMFNHFKRY</sequence>
<dbReference type="InterPro" id="IPR048367">
    <property type="entry name" value="TNP-like_RNaseH_C"/>
</dbReference>
<feature type="domain" description="Transposable element P transposase-like RNase H C-terminal" evidence="3">
    <location>
        <begin position="349"/>
        <end position="381"/>
    </location>
</feature>
<dbReference type="InterPro" id="IPR048365">
    <property type="entry name" value="TNP-like_RNaseH_N"/>
</dbReference>
<proteinExistence type="predicted"/>
<comment type="caution">
    <text evidence="4">The sequence shown here is derived from an EMBL/GenBank/DDBJ whole genome shotgun (WGS) entry which is preliminary data.</text>
</comment>
<organism evidence="4 5">
    <name type="scientific">Aphis craccivora</name>
    <name type="common">Cowpea aphid</name>
    <dbReference type="NCBI Taxonomy" id="307492"/>
    <lineage>
        <taxon>Eukaryota</taxon>
        <taxon>Metazoa</taxon>
        <taxon>Ecdysozoa</taxon>
        <taxon>Arthropoda</taxon>
        <taxon>Hexapoda</taxon>
        <taxon>Insecta</taxon>
        <taxon>Pterygota</taxon>
        <taxon>Neoptera</taxon>
        <taxon>Paraneoptera</taxon>
        <taxon>Hemiptera</taxon>
        <taxon>Sternorrhyncha</taxon>
        <taxon>Aphidomorpha</taxon>
        <taxon>Aphidoidea</taxon>
        <taxon>Aphididae</taxon>
        <taxon>Aphidini</taxon>
        <taxon>Aphis</taxon>
        <taxon>Aphis</taxon>
    </lineage>
</organism>
<evidence type="ECO:0000259" key="3">
    <source>
        <dbReference type="Pfam" id="PF21789"/>
    </source>
</evidence>
<evidence type="ECO:0000313" key="4">
    <source>
        <dbReference type="EMBL" id="KAF0749006.1"/>
    </source>
</evidence>
<feature type="domain" description="Transposable element P transposase-like GTP-binding insertion" evidence="2">
    <location>
        <begin position="205"/>
        <end position="300"/>
    </location>
</feature>
<dbReference type="InterPro" id="IPR048366">
    <property type="entry name" value="TNP-like_GBD"/>
</dbReference>
<evidence type="ECO:0000259" key="2">
    <source>
        <dbReference type="Pfam" id="PF21788"/>
    </source>
</evidence>
<dbReference type="AlphaFoldDB" id="A0A6G0Y4A5"/>
<dbReference type="EMBL" id="VUJU01006264">
    <property type="protein sequence ID" value="KAF0749006.1"/>
    <property type="molecule type" value="Genomic_DNA"/>
</dbReference>
<dbReference type="Pfam" id="PF21789">
    <property type="entry name" value="TNP-like_RNaseH_C"/>
    <property type="match status" value="1"/>
</dbReference>
<name>A0A6G0Y4A5_APHCR</name>
<protein>
    <recommendedName>
        <fullName evidence="6">Transposable element P transposase</fullName>
    </recommendedName>
</protein>
<keyword evidence="5" id="KW-1185">Reference proteome</keyword>
<feature type="domain" description="Transposable element P transposase-like RNase H" evidence="1">
    <location>
        <begin position="78"/>
        <end position="195"/>
    </location>
</feature>
<dbReference type="Pfam" id="PF21787">
    <property type="entry name" value="TNP-like_RNaseH_N"/>
    <property type="match status" value="1"/>
</dbReference>
<evidence type="ECO:0000259" key="1">
    <source>
        <dbReference type="Pfam" id="PF21787"/>
    </source>
</evidence>
<accession>A0A6G0Y4A5</accession>